<feature type="signal peptide" evidence="1">
    <location>
        <begin position="1"/>
        <end position="23"/>
    </location>
</feature>
<sequence>MLRISPILVIVLLGLLANDTVSAAKSVNDKSHHVTFGAQGPREVHLGRFTAMEKFKPMQIVEGKFIYSVKPNDLHYDRTITRIVVTDQYDNGNGGYATLKDGGPSTNYAVIQFKSQRNHGYNFIIDIYGI</sequence>
<dbReference type="KEGG" id="scac:106089092"/>
<feature type="chain" id="PRO_5009325634" description="Salivary secreted peptide" evidence="1">
    <location>
        <begin position="24"/>
        <end position="130"/>
    </location>
</feature>
<evidence type="ECO:0000313" key="2">
    <source>
        <dbReference type="EnsemblMetazoa" id="SCAU002793-PA"/>
    </source>
</evidence>
<evidence type="ECO:0000313" key="3">
    <source>
        <dbReference type="Proteomes" id="UP000095300"/>
    </source>
</evidence>
<organism evidence="2 3">
    <name type="scientific">Stomoxys calcitrans</name>
    <name type="common">Stable fly</name>
    <name type="synonym">Conops calcitrans</name>
    <dbReference type="NCBI Taxonomy" id="35570"/>
    <lineage>
        <taxon>Eukaryota</taxon>
        <taxon>Metazoa</taxon>
        <taxon>Ecdysozoa</taxon>
        <taxon>Arthropoda</taxon>
        <taxon>Hexapoda</taxon>
        <taxon>Insecta</taxon>
        <taxon>Pterygota</taxon>
        <taxon>Neoptera</taxon>
        <taxon>Endopterygota</taxon>
        <taxon>Diptera</taxon>
        <taxon>Brachycera</taxon>
        <taxon>Muscomorpha</taxon>
        <taxon>Muscoidea</taxon>
        <taxon>Muscidae</taxon>
        <taxon>Stomoxys</taxon>
    </lineage>
</organism>
<dbReference type="Proteomes" id="UP000095300">
    <property type="component" value="Unassembled WGS sequence"/>
</dbReference>
<name>A0A1I8NX27_STOCA</name>
<gene>
    <name evidence="2" type="primary">106089092</name>
</gene>
<dbReference type="AlphaFoldDB" id="A0A1I8NX27"/>
<dbReference type="PANTHER" id="PTHR37685">
    <property type="entry name" value="GEO11136P1-RELATED"/>
    <property type="match status" value="1"/>
</dbReference>
<keyword evidence="3" id="KW-1185">Reference proteome</keyword>
<accession>A0A1I8NX27</accession>
<keyword evidence="1" id="KW-0732">Signal</keyword>
<evidence type="ECO:0000256" key="1">
    <source>
        <dbReference type="SAM" id="SignalP"/>
    </source>
</evidence>
<dbReference type="PANTHER" id="PTHR37685:SF1">
    <property type="entry name" value="GEO11136P1-RELATED"/>
    <property type="match status" value="1"/>
</dbReference>
<dbReference type="EnsemblMetazoa" id="SCAU002793-RA">
    <property type="protein sequence ID" value="SCAU002793-PA"/>
    <property type="gene ID" value="SCAU002793"/>
</dbReference>
<dbReference type="VEuPathDB" id="VectorBase:SCAU002793"/>
<dbReference type="Pfam" id="PF15868">
    <property type="entry name" value="MBF2"/>
    <property type="match status" value="1"/>
</dbReference>
<reference evidence="2" key="1">
    <citation type="submission" date="2020-05" db="UniProtKB">
        <authorList>
            <consortium name="EnsemblMetazoa"/>
        </authorList>
    </citation>
    <scope>IDENTIFICATION</scope>
    <source>
        <strain evidence="2">USDA</strain>
    </source>
</reference>
<dbReference type="InterPro" id="IPR031734">
    <property type="entry name" value="MBF2"/>
</dbReference>
<dbReference type="OrthoDB" id="8192785at2759"/>
<protein>
    <recommendedName>
        <fullName evidence="4">Salivary secreted peptide</fullName>
    </recommendedName>
</protein>
<proteinExistence type="predicted"/>
<evidence type="ECO:0008006" key="4">
    <source>
        <dbReference type="Google" id="ProtNLM"/>
    </source>
</evidence>